<dbReference type="KEGG" id="arep:ID810_06340"/>
<keyword evidence="1" id="KW-0238">DNA-binding</keyword>
<dbReference type="PANTHER" id="PTHR30204">
    <property type="entry name" value="REDOX-CYCLING DRUG-SENSING TRANSCRIPTIONAL ACTIVATOR SOXR"/>
    <property type="match status" value="1"/>
</dbReference>
<protein>
    <submittedName>
        <fullName evidence="3">MerR family transcriptional regulator</fullName>
    </submittedName>
</protein>
<reference evidence="3 4" key="1">
    <citation type="submission" date="2020-11" db="EMBL/GenBank/DDBJ databases">
        <title>Actinomyces sp. ZJ750.</title>
        <authorList>
            <person name="Zhou J."/>
        </authorList>
    </citation>
    <scope>NUCLEOTIDE SEQUENCE [LARGE SCALE GENOMIC DNA]</scope>
    <source>
        <strain evidence="3 4">ZJ750</strain>
    </source>
</reference>
<dbReference type="Gene3D" id="1.10.1660.10">
    <property type="match status" value="1"/>
</dbReference>
<dbReference type="GO" id="GO:0003700">
    <property type="term" value="F:DNA-binding transcription factor activity"/>
    <property type="evidence" value="ECO:0007669"/>
    <property type="project" value="InterPro"/>
</dbReference>
<dbReference type="CDD" id="cd00592">
    <property type="entry name" value="HTH_MerR-like"/>
    <property type="match status" value="1"/>
</dbReference>
<dbReference type="SMART" id="SM00422">
    <property type="entry name" value="HTH_MERR"/>
    <property type="match status" value="1"/>
</dbReference>
<dbReference type="SUPFAM" id="SSF46955">
    <property type="entry name" value="Putative DNA-binding domain"/>
    <property type="match status" value="1"/>
</dbReference>
<dbReference type="Proteomes" id="UP000594637">
    <property type="component" value="Chromosome"/>
</dbReference>
<evidence type="ECO:0000313" key="3">
    <source>
        <dbReference type="EMBL" id="QPL04450.1"/>
    </source>
</evidence>
<dbReference type="RefSeq" id="WP_166854958.1">
    <property type="nucleotide sequence ID" value="NZ_CP063989.1"/>
</dbReference>
<organism evidence="3 4">
    <name type="scientific">Actinomyces respiraculi</name>
    <dbReference type="NCBI Taxonomy" id="2744574"/>
    <lineage>
        <taxon>Bacteria</taxon>
        <taxon>Bacillati</taxon>
        <taxon>Actinomycetota</taxon>
        <taxon>Actinomycetes</taxon>
        <taxon>Actinomycetales</taxon>
        <taxon>Actinomycetaceae</taxon>
        <taxon>Actinomyces</taxon>
    </lineage>
</organism>
<dbReference type="AlphaFoldDB" id="A0A7T0PWE4"/>
<evidence type="ECO:0000313" key="4">
    <source>
        <dbReference type="Proteomes" id="UP000594637"/>
    </source>
</evidence>
<accession>A0A7T0PWE4</accession>
<dbReference type="Pfam" id="PF13411">
    <property type="entry name" value="MerR_1"/>
    <property type="match status" value="1"/>
</dbReference>
<feature type="domain" description="HTH merR-type" evidence="2">
    <location>
        <begin position="1"/>
        <end position="74"/>
    </location>
</feature>
<name>A0A7T0PWE4_9ACTO</name>
<sequence>MKIGEVVGLLKGSFPALSISKVRYLEAEGLISPHRVGNGYRQYSQADVERLRFALTAQRDEYLPISVIRERLTELDATGTSTGPVARVIAAHGRRLDDGPTDLDGLLERTGVSEEELDELIAIGLVAADAHGRFDSRAVRTVSLAREIHALGVPLRNLRMLRTSAEREADVIDQAVQHKRSRSSSAGEEAAAELAGRVGELHALLLRRAVDALA</sequence>
<dbReference type="InterPro" id="IPR047057">
    <property type="entry name" value="MerR_fam"/>
</dbReference>
<gene>
    <name evidence="3" type="ORF">ID810_06340</name>
</gene>
<dbReference type="PROSITE" id="PS50937">
    <property type="entry name" value="HTH_MERR_2"/>
    <property type="match status" value="1"/>
</dbReference>
<dbReference type="EMBL" id="CP063989">
    <property type="protein sequence ID" value="QPL04450.1"/>
    <property type="molecule type" value="Genomic_DNA"/>
</dbReference>
<dbReference type="InterPro" id="IPR000551">
    <property type="entry name" value="MerR-type_HTH_dom"/>
</dbReference>
<evidence type="ECO:0000256" key="1">
    <source>
        <dbReference type="ARBA" id="ARBA00023125"/>
    </source>
</evidence>
<dbReference type="InterPro" id="IPR009061">
    <property type="entry name" value="DNA-bd_dom_put_sf"/>
</dbReference>
<keyword evidence="4" id="KW-1185">Reference proteome</keyword>
<proteinExistence type="predicted"/>
<dbReference type="GO" id="GO:0003677">
    <property type="term" value="F:DNA binding"/>
    <property type="evidence" value="ECO:0007669"/>
    <property type="project" value="UniProtKB-KW"/>
</dbReference>
<evidence type="ECO:0000259" key="2">
    <source>
        <dbReference type="PROSITE" id="PS50937"/>
    </source>
</evidence>
<dbReference type="PANTHER" id="PTHR30204:SF89">
    <property type="entry name" value="HTH MERR-TYPE DOMAIN-CONTAINING PROTEIN"/>
    <property type="match status" value="1"/>
</dbReference>